<dbReference type="OMA" id="HAKIAYR"/>
<dbReference type="GO" id="GO:0005737">
    <property type="term" value="C:cytoplasm"/>
    <property type="evidence" value="ECO:0007669"/>
    <property type="project" value="UniProtKB-SubCell"/>
</dbReference>
<comment type="similarity">
    <text evidence="3">Belongs to the CTAG/PCC1 family.</text>
</comment>
<dbReference type="PANTHER" id="PTHR31283">
    <property type="entry name" value="EKC/KEOPS COMPLEX SUBUNIT PCC1 FAMILY MEMBER"/>
    <property type="match status" value="1"/>
</dbReference>
<dbReference type="PANTHER" id="PTHR31283:SF5">
    <property type="entry name" value="EKC_KEOPS COMPLEX SUBUNIT LAGE3"/>
    <property type="match status" value="1"/>
</dbReference>
<evidence type="ECO:0000256" key="5">
    <source>
        <dbReference type="ARBA" id="ARBA00022694"/>
    </source>
</evidence>
<keyword evidence="6" id="KW-0539">Nucleus</keyword>
<dbReference type="Gene3D" id="3.30.310.50">
    <property type="entry name" value="Alpha-D-phosphohexomutase, C-terminal domain"/>
    <property type="match status" value="1"/>
</dbReference>
<evidence type="ECO:0000256" key="3">
    <source>
        <dbReference type="ARBA" id="ARBA00007073"/>
    </source>
</evidence>
<keyword evidence="8" id="KW-1185">Reference proteome</keyword>
<keyword evidence="4" id="KW-0963">Cytoplasm</keyword>
<comment type="subcellular location">
    <subcellularLocation>
        <location evidence="2">Cytoplasm</location>
    </subcellularLocation>
    <subcellularLocation>
        <location evidence="1">Nucleus</location>
    </subcellularLocation>
</comment>
<dbReference type="InterPro" id="IPR015419">
    <property type="entry name" value="CTAG/Pcc1"/>
</dbReference>
<evidence type="ECO:0000256" key="6">
    <source>
        <dbReference type="ARBA" id="ARBA00023242"/>
    </source>
</evidence>
<dbReference type="FunCoup" id="A0A1X2HMJ8">
    <property type="interactions" value="6"/>
</dbReference>
<protein>
    <submittedName>
        <fullName evidence="7">CTAG/Pcc1 family</fullName>
    </submittedName>
</protein>
<name>A0A1X2HMJ8_SYNRA</name>
<evidence type="ECO:0000313" key="8">
    <source>
        <dbReference type="Proteomes" id="UP000242180"/>
    </source>
</evidence>
<organism evidence="7 8">
    <name type="scientific">Syncephalastrum racemosum</name>
    <name type="common">Filamentous fungus</name>
    <dbReference type="NCBI Taxonomy" id="13706"/>
    <lineage>
        <taxon>Eukaryota</taxon>
        <taxon>Fungi</taxon>
        <taxon>Fungi incertae sedis</taxon>
        <taxon>Mucoromycota</taxon>
        <taxon>Mucoromycotina</taxon>
        <taxon>Mucoromycetes</taxon>
        <taxon>Mucorales</taxon>
        <taxon>Syncephalastraceae</taxon>
        <taxon>Syncephalastrum</taxon>
    </lineage>
</organism>
<evidence type="ECO:0000313" key="7">
    <source>
        <dbReference type="EMBL" id="ORZ00614.1"/>
    </source>
</evidence>
<accession>A0A1X2HMJ8</accession>
<dbReference type="Pfam" id="PF09341">
    <property type="entry name" value="Pcc1"/>
    <property type="match status" value="1"/>
</dbReference>
<evidence type="ECO:0000256" key="4">
    <source>
        <dbReference type="ARBA" id="ARBA00022490"/>
    </source>
</evidence>
<dbReference type="GO" id="GO:0005634">
    <property type="term" value="C:nucleus"/>
    <property type="evidence" value="ECO:0007669"/>
    <property type="project" value="UniProtKB-SubCell"/>
</dbReference>
<feature type="non-terminal residue" evidence="7">
    <location>
        <position position="1"/>
    </location>
</feature>
<reference evidence="7 8" key="1">
    <citation type="submission" date="2016-07" db="EMBL/GenBank/DDBJ databases">
        <title>Pervasive Adenine N6-methylation of Active Genes in Fungi.</title>
        <authorList>
            <consortium name="DOE Joint Genome Institute"/>
            <person name="Mondo S.J."/>
            <person name="Dannebaum R.O."/>
            <person name="Kuo R.C."/>
            <person name="Labutti K."/>
            <person name="Haridas S."/>
            <person name="Kuo A."/>
            <person name="Salamov A."/>
            <person name="Ahrendt S.R."/>
            <person name="Lipzen A."/>
            <person name="Sullivan W."/>
            <person name="Andreopoulos W.B."/>
            <person name="Clum A."/>
            <person name="Lindquist E."/>
            <person name="Daum C."/>
            <person name="Ramamoorthy G.K."/>
            <person name="Gryganskyi A."/>
            <person name="Culley D."/>
            <person name="Magnuson J.K."/>
            <person name="James T.Y."/>
            <person name="O'Malley M.A."/>
            <person name="Stajich J.E."/>
            <person name="Spatafora J.W."/>
            <person name="Visel A."/>
            <person name="Grigoriev I.V."/>
        </authorList>
    </citation>
    <scope>NUCLEOTIDE SEQUENCE [LARGE SCALE GENOMIC DNA]</scope>
    <source>
        <strain evidence="7 8">NRRL 2496</strain>
    </source>
</reference>
<dbReference type="AlphaFoldDB" id="A0A1X2HMJ8"/>
<dbReference type="InParanoid" id="A0A1X2HMJ8"/>
<dbReference type="Proteomes" id="UP000242180">
    <property type="component" value="Unassembled WGS sequence"/>
</dbReference>
<dbReference type="FunFam" id="3.30.310.50:FF:000005">
    <property type="entry name" value="L antigen family member 3"/>
    <property type="match status" value="1"/>
</dbReference>
<proteinExistence type="inferred from homology"/>
<sequence>LEVPFSSERLASIAMQVLNVDKELKTDQTKRSLTTNGEGTLIAQFDSVSARMLRVSVNSFMDMLNMVTRTANEFDVVGQGIQQ</sequence>
<evidence type="ECO:0000256" key="2">
    <source>
        <dbReference type="ARBA" id="ARBA00004496"/>
    </source>
</evidence>
<comment type="caution">
    <text evidence="7">The sequence shown here is derived from an EMBL/GenBank/DDBJ whole genome shotgun (WGS) entry which is preliminary data.</text>
</comment>
<dbReference type="GO" id="GO:0000408">
    <property type="term" value="C:EKC/KEOPS complex"/>
    <property type="evidence" value="ECO:0007669"/>
    <property type="project" value="TreeGrafter"/>
</dbReference>
<dbReference type="OrthoDB" id="10025739at2759"/>
<dbReference type="EMBL" id="MCGN01000002">
    <property type="protein sequence ID" value="ORZ00614.1"/>
    <property type="molecule type" value="Genomic_DNA"/>
</dbReference>
<dbReference type="GO" id="GO:0008033">
    <property type="term" value="P:tRNA processing"/>
    <property type="evidence" value="ECO:0007669"/>
    <property type="project" value="UniProtKB-KW"/>
</dbReference>
<gene>
    <name evidence="7" type="ORF">BCR43DRAFT_433556</name>
</gene>
<evidence type="ECO:0000256" key="1">
    <source>
        <dbReference type="ARBA" id="ARBA00004123"/>
    </source>
</evidence>
<keyword evidence="5" id="KW-0819">tRNA processing</keyword>
<dbReference type="GO" id="GO:0070525">
    <property type="term" value="P:tRNA threonylcarbamoyladenosine metabolic process"/>
    <property type="evidence" value="ECO:0007669"/>
    <property type="project" value="TreeGrafter"/>
</dbReference>